<feature type="compositionally biased region" description="Pro residues" evidence="2">
    <location>
        <begin position="147"/>
        <end position="173"/>
    </location>
</feature>
<feature type="compositionally biased region" description="Low complexity" evidence="2">
    <location>
        <begin position="462"/>
        <end position="474"/>
    </location>
</feature>
<comment type="caution">
    <text evidence="5">The sequence shown here is derived from an EMBL/GenBank/DDBJ whole genome shotgun (WGS) entry which is preliminary data.</text>
</comment>
<dbReference type="PROSITE" id="PS51123">
    <property type="entry name" value="OMPA_2"/>
    <property type="match status" value="1"/>
</dbReference>
<dbReference type="CDD" id="cd07185">
    <property type="entry name" value="OmpA_C-like"/>
    <property type="match status" value="1"/>
</dbReference>
<dbReference type="Pfam" id="PF00691">
    <property type="entry name" value="OmpA"/>
    <property type="match status" value="1"/>
</dbReference>
<feature type="region of interest" description="Disordered" evidence="2">
    <location>
        <begin position="73"/>
        <end position="306"/>
    </location>
</feature>
<feature type="compositionally biased region" description="Low complexity" evidence="2">
    <location>
        <begin position="192"/>
        <end position="284"/>
    </location>
</feature>
<evidence type="ECO:0000313" key="6">
    <source>
        <dbReference type="Proteomes" id="UP001156691"/>
    </source>
</evidence>
<feature type="compositionally biased region" description="Acidic residues" evidence="2">
    <location>
        <begin position="132"/>
        <end position="146"/>
    </location>
</feature>
<evidence type="ECO:0000256" key="2">
    <source>
        <dbReference type="SAM" id="MobiDB-lite"/>
    </source>
</evidence>
<keyword evidence="6" id="KW-1185">Reference proteome</keyword>
<dbReference type="EMBL" id="BSNS01000030">
    <property type="protein sequence ID" value="GLQ58079.1"/>
    <property type="molecule type" value="Genomic_DNA"/>
</dbReference>
<dbReference type="Proteomes" id="UP001156691">
    <property type="component" value="Unassembled WGS sequence"/>
</dbReference>
<proteinExistence type="predicted"/>
<feature type="chain" id="PRO_5045316170" description="OmpA-like domain-containing protein" evidence="3">
    <location>
        <begin position="26"/>
        <end position="851"/>
    </location>
</feature>
<feature type="compositionally biased region" description="Pro residues" evidence="2">
    <location>
        <begin position="395"/>
        <end position="406"/>
    </location>
</feature>
<feature type="domain" description="OmpA-like" evidence="4">
    <location>
        <begin position="723"/>
        <end position="843"/>
    </location>
</feature>
<evidence type="ECO:0000313" key="5">
    <source>
        <dbReference type="EMBL" id="GLQ58079.1"/>
    </source>
</evidence>
<dbReference type="InterPro" id="IPR050330">
    <property type="entry name" value="Bact_OuterMem_StrucFunc"/>
</dbReference>
<name>A0ABQ5WE85_9HYPH</name>
<protein>
    <recommendedName>
        <fullName evidence="4">OmpA-like domain-containing protein</fullName>
    </recommendedName>
</protein>
<dbReference type="InterPro" id="IPR006665">
    <property type="entry name" value="OmpA-like"/>
</dbReference>
<dbReference type="InterPro" id="IPR036737">
    <property type="entry name" value="OmpA-like_sf"/>
</dbReference>
<evidence type="ECO:0000256" key="1">
    <source>
        <dbReference type="PROSITE-ProRule" id="PRU00473"/>
    </source>
</evidence>
<evidence type="ECO:0000256" key="3">
    <source>
        <dbReference type="SAM" id="SignalP"/>
    </source>
</evidence>
<feature type="signal peptide" evidence="3">
    <location>
        <begin position="1"/>
        <end position="25"/>
    </location>
</feature>
<dbReference type="RefSeq" id="WP_284343476.1">
    <property type="nucleotide sequence ID" value="NZ_BSNS01000030.1"/>
</dbReference>
<sequence length="851" mass="90399">MRLKNWLLTGTSLGILAFAPLGVNAQDSGLAAAYQAYIEAQASGDEGATDAARDAFAQACIAAGYSSVDQCTAAATGEAEPAVEPEAQPEPEPEPEPEAVEEPAPEPEPAEEPAPEVTEEEAPAAEPAPEPEVVEEPAPEPVEEPAPEPQPEPAPEAAPVEEPAPAPEQPAEPAPEVVEEPAREPAEEPAPAEEVAPAEEPAPAEEVAPAEEPAPAEDVAPAEEPAPAEEIAPTEEPAPAEDVAPAEEPAPAEEAAPAEEPAPAEDVAPVEEQAPAEDVAPTEETAPEEEPAPTEEPAPAGADISAALSTQVDIYNGAVADMMAGGDPDATRAEIDAARAEMEALCTEAGYPSLEACLAEHGITLPAVPAIDQPTEQPAPDEPAPDEPVEAAPEAPAPTEPAPVEPAPAEVAPEEPVAERPATDTPVDEAVESVETLPEGVSAEDLAPLLDSAKDAAVAPVEGEQPAEGQPAEEQPVEDQPAPEVDASAEAPPPAEPVALPTTDVEAQARLAVQQDAIVSATQETGERVEVQAIEPLSVPQNVTIINQTNVTNSVTTNVQNNTVNQNFGNVLTQVIVEVGNQLIIDSRGQDTNRFIEYDAEEVYYERLGNGRIRETVLRPDGSQIVTVRNRNGDILRRSRITPDGREYVLAWFDDRYDDELLEWRDPARELPPLRLNIPVSEYVLDVRRADEDQIERFFAQPPVEQVTRLYSIDEVKRSARVRDMVRRLEVGNLTFETGSANVGRDQVANLSAVAGAMLGLLERNPAETFLIEGHTDAVGSDISNLQLSDARAATVARILTDFYDVPPENLATQGYGERYLKIRTELGERENRRVTVRRITPLITPYVASR</sequence>
<gene>
    <name evidence="5" type="ORF">GCM10010862_53380</name>
</gene>
<dbReference type="Gene3D" id="3.30.1330.60">
    <property type="entry name" value="OmpA-like domain"/>
    <property type="match status" value="1"/>
</dbReference>
<organism evidence="5 6">
    <name type="scientific">Devosia nitrariae</name>
    <dbReference type="NCBI Taxonomy" id="2071872"/>
    <lineage>
        <taxon>Bacteria</taxon>
        <taxon>Pseudomonadati</taxon>
        <taxon>Pseudomonadota</taxon>
        <taxon>Alphaproteobacteria</taxon>
        <taxon>Hyphomicrobiales</taxon>
        <taxon>Devosiaceae</taxon>
        <taxon>Devosia</taxon>
    </lineage>
</organism>
<evidence type="ECO:0000259" key="4">
    <source>
        <dbReference type="PROSITE" id="PS51123"/>
    </source>
</evidence>
<dbReference type="PANTHER" id="PTHR30329">
    <property type="entry name" value="STATOR ELEMENT OF FLAGELLAR MOTOR COMPLEX"/>
    <property type="match status" value="1"/>
</dbReference>
<keyword evidence="3" id="KW-0732">Signal</keyword>
<dbReference type="SUPFAM" id="SSF103088">
    <property type="entry name" value="OmpA-like"/>
    <property type="match status" value="1"/>
</dbReference>
<dbReference type="PANTHER" id="PTHR30329:SF21">
    <property type="entry name" value="LIPOPROTEIN YIAD-RELATED"/>
    <property type="match status" value="1"/>
</dbReference>
<feature type="compositionally biased region" description="Acidic residues" evidence="2">
    <location>
        <begin position="81"/>
        <end position="123"/>
    </location>
</feature>
<accession>A0ABQ5WE85</accession>
<keyword evidence="1" id="KW-0472">Membrane</keyword>
<reference evidence="6" key="1">
    <citation type="journal article" date="2019" name="Int. J. Syst. Evol. Microbiol.">
        <title>The Global Catalogue of Microorganisms (GCM) 10K type strain sequencing project: providing services to taxonomists for standard genome sequencing and annotation.</title>
        <authorList>
            <consortium name="The Broad Institute Genomics Platform"/>
            <consortium name="The Broad Institute Genome Sequencing Center for Infectious Disease"/>
            <person name="Wu L."/>
            <person name="Ma J."/>
        </authorList>
    </citation>
    <scope>NUCLEOTIDE SEQUENCE [LARGE SCALE GENOMIC DNA]</scope>
    <source>
        <strain evidence="6">NBRC 112416</strain>
    </source>
</reference>
<feature type="region of interest" description="Disordered" evidence="2">
    <location>
        <begin position="371"/>
        <end position="442"/>
    </location>
</feature>
<feature type="region of interest" description="Disordered" evidence="2">
    <location>
        <begin position="456"/>
        <end position="499"/>
    </location>
</feature>